<evidence type="ECO:0000256" key="1">
    <source>
        <dbReference type="SAM" id="SignalP"/>
    </source>
</evidence>
<feature type="signal peptide" evidence="1">
    <location>
        <begin position="1"/>
        <end position="29"/>
    </location>
</feature>
<dbReference type="EMBL" id="GIFC01013309">
    <property type="protein sequence ID" value="MXU95392.1"/>
    <property type="molecule type" value="Transcribed_RNA"/>
</dbReference>
<sequence>MAVQVGQDFLDVFLGALVGLLVELHGAQARENPRAGGWQNLAVGETEELDHLGLFDGRATPQLTVGDVEGDGVTFGDGVSRGAIAGLECRHLAQRELLQEGGRLVGGPEHEAGGVVAYLELEFAVFGRDEDLVGPEIVPPRVQGTCCHLARRRKRTKTCQTLHTVSPRVPNSPGHLPTERMNLSA</sequence>
<keyword evidence="1" id="KW-0732">Signal</keyword>
<reference evidence="2" key="1">
    <citation type="submission" date="2019-12" db="EMBL/GenBank/DDBJ databases">
        <title>An insight into the sialome of adult female Ixodes ricinus ticks feeding for 6 days.</title>
        <authorList>
            <person name="Perner J."/>
            <person name="Ribeiro J.M.C."/>
        </authorList>
    </citation>
    <scope>NUCLEOTIDE SEQUENCE</scope>
    <source>
        <strain evidence="2">Semi-engorged</strain>
        <tissue evidence="2">Salivary glands</tissue>
    </source>
</reference>
<evidence type="ECO:0000313" key="2">
    <source>
        <dbReference type="EMBL" id="MXU95392.1"/>
    </source>
</evidence>
<accession>A0A6B0V0F8</accession>
<dbReference type="AlphaFoldDB" id="A0A6B0V0F8"/>
<feature type="chain" id="PRO_5025573107" evidence="1">
    <location>
        <begin position="30"/>
        <end position="185"/>
    </location>
</feature>
<proteinExistence type="predicted"/>
<organism evidence="2">
    <name type="scientific">Ixodes ricinus</name>
    <name type="common">Common tick</name>
    <name type="synonym">Acarus ricinus</name>
    <dbReference type="NCBI Taxonomy" id="34613"/>
    <lineage>
        <taxon>Eukaryota</taxon>
        <taxon>Metazoa</taxon>
        <taxon>Ecdysozoa</taxon>
        <taxon>Arthropoda</taxon>
        <taxon>Chelicerata</taxon>
        <taxon>Arachnida</taxon>
        <taxon>Acari</taxon>
        <taxon>Parasitiformes</taxon>
        <taxon>Ixodida</taxon>
        <taxon>Ixodoidea</taxon>
        <taxon>Ixodidae</taxon>
        <taxon>Ixodinae</taxon>
        <taxon>Ixodes</taxon>
    </lineage>
</organism>
<protein>
    <submittedName>
        <fullName evidence="2">Putative secreted protein</fullName>
    </submittedName>
</protein>
<name>A0A6B0V0F8_IXORI</name>